<protein>
    <submittedName>
        <fullName evidence="2">Uncharacterized protein</fullName>
    </submittedName>
</protein>
<organism evidence="2 3">
    <name type="scientific">Methylorubrum populi</name>
    <dbReference type="NCBI Taxonomy" id="223967"/>
    <lineage>
        <taxon>Bacteria</taxon>
        <taxon>Pseudomonadati</taxon>
        <taxon>Pseudomonadota</taxon>
        <taxon>Alphaproteobacteria</taxon>
        <taxon>Hyphomicrobiales</taxon>
        <taxon>Methylobacteriaceae</taxon>
        <taxon>Methylorubrum</taxon>
    </lineage>
</organism>
<name>A0A160PK12_9HYPH</name>
<accession>A0A160PK12</accession>
<dbReference type="Proteomes" id="UP000218288">
    <property type="component" value="Chromosome"/>
</dbReference>
<dbReference type="AlphaFoldDB" id="A0A160PK12"/>
<evidence type="ECO:0000313" key="2">
    <source>
        <dbReference type="EMBL" id="BAU93325.1"/>
    </source>
</evidence>
<dbReference type="EMBL" id="AP014809">
    <property type="protein sequence ID" value="BAU93325.1"/>
    <property type="molecule type" value="Genomic_DNA"/>
</dbReference>
<evidence type="ECO:0000313" key="3">
    <source>
        <dbReference type="Proteomes" id="UP000218288"/>
    </source>
</evidence>
<evidence type="ECO:0000256" key="1">
    <source>
        <dbReference type="SAM" id="MobiDB-lite"/>
    </source>
</evidence>
<reference evidence="2 3" key="1">
    <citation type="journal article" date="2016" name="Genome Announc.">
        <title>Complete Genome Sequence of Methylobacterium populi P-1M, Isolated from Pink-Pigmented Household Biofilm.</title>
        <authorList>
            <person name="Morohoshi T."/>
            <person name="Ikeda T."/>
        </authorList>
    </citation>
    <scope>NUCLEOTIDE SEQUENCE [LARGE SCALE GENOMIC DNA]</scope>
    <source>
        <strain evidence="2 3">P-1M</strain>
    </source>
</reference>
<sequence>MLVCLGWNPVMYIATHISRDLYADLRRLRSRVQGLRWLRDVPPNPGAGALCASPARWPAFAAPGRTTAPTSPARRGRWARSPHWAASRLFDTRPLTGIEPFLHGREGFYLDPREDLERALGLILRTDDAQVDRTTAAAQAPVQRIDTFDALARYVIEETLAPGPVARPAPPPAGKTLVKAEASHRQPSMNRFVEQIRASGPAGRAIGPDESGRAWPSGLTTPTMRAAMLTRRPSQPI</sequence>
<gene>
    <name evidence="2" type="ORF">MPPM_4720</name>
</gene>
<proteinExistence type="predicted"/>
<feature type="region of interest" description="Disordered" evidence="1">
    <location>
        <begin position="201"/>
        <end position="220"/>
    </location>
</feature>